<dbReference type="InterPro" id="IPR028344">
    <property type="entry name" value="ParE1/4"/>
</dbReference>
<comment type="caution">
    <text evidence="4">The sequence shown here is derived from an EMBL/GenBank/DDBJ whole genome shotgun (WGS) entry which is preliminary data.</text>
</comment>
<organism evidence="4 5">
    <name type="scientific">Belliella kenyensis</name>
    <dbReference type="NCBI Taxonomy" id="1472724"/>
    <lineage>
        <taxon>Bacteria</taxon>
        <taxon>Pseudomonadati</taxon>
        <taxon>Bacteroidota</taxon>
        <taxon>Cytophagia</taxon>
        <taxon>Cytophagales</taxon>
        <taxon>Cyclobacteriaceae</taxon>
        <taxon>Belliella</taxon>
    </lineage>
</organism>
<comment type="similarity">
    <text evidence="1 3">Belongs to the RelE toxin family.</text>
</comment>
<dbReference type="PIRSF" id="PIRSF029218">
    <property type="entry name" value="ParE"/>
    <property type="match status" value="1"/>
</dbReference>
<protein>
    <recommendedName>
        <fullName evidence="3">Toxin</fullName>
    </recommendedName>
</protein>
<dbReference type="Pfam" id="PF05016">
    <property type="entry name" value="ParE_toxin"/>
    <property type="match status" value="1"/>
</dbReference>
<proteinExistence type="inferred from homology"/>
<sequence length="99" mass="11973">MAKYELTNKAVEDLKRIWEYTIDNWSEEQADKYYNLLMDSFQNIANNPELGKNYDGITNDLFGLKMSRHIVFYRKRINQPIEITRILHERMDLKNRLSE</sequence>
<evidence type="ECO:0000313" key="4">
    <source>
        <dbReference type="EMBL" id="MFC3977480.1"/>
    </source>
</evidence>
<gene>
    <name evidence="4" type="ORF">ACFOUP_13930</name>
</gene>
<dbReference type="Proteomes" id="UP001595766">
    <property type="component" value="Unassembled WGS sequence"/>
</dbReference>
<evidence type="ECO:0000256" key="1">
    <source>
        <dbReference type="ARBA" id="ARBA00006226"/>
    </source>
</evidence>
<reference evidence="5" key="1">
    <citation type="journal article" date="2019" name="Int. J. Syst. Evol. Microbiol.">
        <title>The Global Catalogue of Microorganisms (GCM) 10K type strain sequencing project: providing services to taxonomists for standard genome sequencing and annotation.</title>
        <authorList>
            <consortium name="The Broad Institute Genomics Platform"/>
            <consortium name="The Broad Institute Genome Sequencing Center for Infectious Disease"/>
            <person name="Wu L."/>
            <person name="Ma J."/>
        </authorList>
    </citation>
    <scope>NUCLEOTIDE SEQUENCE [LARGE SCALE GENOMIC DNA]</scope>
    <source>
        <strain evidence="5">CECT 8551</strain>
    </source>
</reference>
<dbReference type="PANTHER" id="PTHR33755">
    <property type="entry name" value="TOXIN PARE1-RELATED"/>
    <property type="match status" value="1"/>
</dbReference>
<keyword evidence="5" id="KW-1185">Reference proteome</keyword>
<dbReference type="InterPro" id="IPR051803">
    <property type="entry name" value="TA_system_RelE-like_toxin"/>
</dbReference>
<name>A0ABV8EQ45_9BACT</name>
<keyword evidence="2" id="KW-1277">Toxin-antitoxin system</keyword>
<dbReference type="InterPro" id="IPR007712">
    <property type="entry name" value="RelE/ParE_toxin"/>
</dbReference>
<dbReference type="PANTHER" id="PTHR33755:SF9">
    <property type="entry name" value="TOXIN PARE1"/>
    <property type="match status" value="1"/>
</dbReference>
<evidence type="ECO:0000256" key="2">
    <source>
        <dbReference type="ARBA" id="ARBA00022649"/>
    </source>
</evidence>
<dbReference type="InterPro" id="IPR035093">
    <property type="entry name" value="RelE/ParE_toxin_dom_sf"/>
</dbReference>
<evidence type="ECO:0000256" key="3">
    <source>
        <dbReference type="PIRNR" id="PIRNR029218"/>
    </source>
</evidence>
<dbReference type="RefSeq" id="WP_241293564.1">
    <property type="nucleotide sequence ID" value="NZ_JAKZGR010000005.1"/>
</dbReference>
<dbReference type="Gene3D" id="3.30.2310.20">
    <property type="entry name" value="RelE-like"/>
    <property type="match status" value="1"/>
</dbReference>
<dbReference type="EMBL" id="JBHSAV010000057">
    <property type="protein sequence ID" value="MFC3977480.1"/>
    <property type="molecule type" value="Genomic_DNA"/>
</dbReference>
<evidence type="ECO:0000313" key="5">
    <source>
        <dbReference type="Proteomes" id="UP001595766"/>
    </source>
</evidence>
<accession>A0ABV8EQ45</accession>